<dbReference type="Proteomes" id="UP000075221">
    <property type="component" value="Chromosome"/>
</dbReference>
<reference evidence="3 5" key="1">
    <citation type="journal article" date="2016" name="Plant Dis.">
        <title>Improved production of propionic acid using genome shuffling.</title>
        <authorList>
            <person name="Luna-Flores C.H."/>
            <person name="Palfreyman R.W."/>
            <person name="Kromer J.O."/>
            <person name="Nielsen L.K."/>
            <person name="Marcellin E."/>
        </authorList>
    </citation>
    <scope>NUCLEOTIDE SEQUENCE [LARGE SCALE GENOMIC DNA]</scope>
    <source>
        <strain evidence="3 5">F3E8</strain>
    </source>
</reference>
<sequence length="235" mass="25359">MDFDEKALPPSVKAELRGVPSDVAHIIEGHLVAAAELINTDPELANKHAQAARRRAARLPVLREAAADTAYAAGEFASALNDYRTLRRMTGNDNYLPVMADCERALGRPQAALRLIKEAEEAGDLSSSQSVELVLVKAGARQDMGQDAEALRLLHSAVSGVHGSDEARARLYYAYAEALLRKGDTAAAREWFTSSDDLDASGLLDADERIARIDGVDLGDEDEQDDGEDPEDSDD</sequence>
<dbReference type="EMBL" id="CP015970">
    <property type="protein sequence ID" value="AOZ45762.1"/>
    <property type="molecule type" value="Genomic_DNA"/>
</dbReference>
<dbReference type="SUPFAM" id="SSF48452">
    <property type="entry name" value="TPR-like"/>
    <property type="match status" value="1"/>
</dbReference>
<reference evidence="2 4" key="2">
    <citation type="submission" date="2016-02" db="EMBL/GenBank/DDBJ databases">
        <title>Complete Genome Sequence of Propionibacterium acidipropionici ATCC 55737.</title>
        <authorList>
            <person name="Luna Flores C.H."/>
            <person name="Nielsen L.K."/>
            <person name="Marcellin E."/>
        </authorList>
    </citation>
    <scope>NUCLEOTIDE SEQUENCE [LARGE SCALE GENOMIC DNA]</scope>
    <source>
        <strain evidence="2 4">ATCC 55737</strain>
    </source>
</reference>
<feature type="compositionally biased region" description="Acidic residues" evidence="1">
    <location>
        <begin position="217"/>
        <end position="235"/>
    </location>
</feature>
<evidence type="ECO:0000313" key="4">
    <source>
        <dbReference type="Proteomes" id="UP000075221"/>
    </source>
</evidence>
<name>A0AAC9AMP3_9ACTN</name>
<evidence type="ECO:0008006" key="6">
    <source>
        <dbReference type="Google" id="ProtNLM"/>
    </source>
</evidence>
<evidence type="ECO:0000313" key="5">
    <source>
        <dbReference type="Proteomes" id="UP000178666"/>
    </source>
</evidence>
<evidence type="ECO:0000313" key="3">
    <source>
        <dbReference type="EMBL" id="AOZ45762.1"/>
    </source>
</evidence>
<evidence type="ECO:0000313" key="2">
    <source>
        <dbReference type="EMBL" id="AMS04269.1"/>
    </source>
</evidence>
<dbReference type="InterPro" id="IPR011990">
    <property type="entry name" value="TPR-like_helical_dom_sf"/>
</dbReference>
<organism evidence="2 4">
    <name type="scientific">Acidipropionibacterium acidipropionici</name>
    <dbReference type="NCBI Taxonomy" id="1748"/>
    <lineage>
        <taxon>Bacteria</taxon>
        <taxon>Bacillati</taxon>
        <taxon>Actinomycetota</taxon>
        <taxon>Actinomycetes</taxon>
        <taxon>Propionibacteriales</taxon>
        <taxon>Propionibacteriaceae</taxon>
        <taxon>Acidipropionibacterium</taxon>
    </lineage>
</organism>
<accession>A0AAC9AMP3</accession>
<dbReference type="EMBL" id="CP014352">
    <property type="protein sequence ID" value="AMS04269.1"/>
    <property type="molecule type" value="Genomic_DNA"/>
</dbReference>
<feature type="region of interest" description="Disordered" evidence="1">
    <location>
        <begin position="214"/>
        <end position="235"/>
    </location>
</feature>
<protein>
    <recommendedName>
        <fullName evidence="6">Tetratricopeptide repeat protein</fullName>
    </recommendedName>
</protein>
<proteinExistence type="predicted"/>
<evidence type="ECO:0000256" key="1">
    <source>
        <dbReference type="SAM" id="MobiDB-lite"/>
    </source>
</evidence>
<keyword evidence="5" id="KW-1185">Reference proteome</keyword>
<dbReference type="Gene3D" id="1.25.40.10">
    <property type="entry name" value="Tetratricopeptide repeat domain"/>
    <property type="match status" value="1"/>
</dbReference>
<dbReference type="Proteomes" id="UP000178666">
    <property type="component" value="Chromosome"/>
</dbReference>
<dbReference type="RefSeq" id="WP_062818819.1">
    <property type="nucleotide sequence ID" value="NZ_CP014352.1"/>
</dbReference>
<dbReference type="AlphaFoldDB" id="A0AAC9AMP3"/>
<gene>
    <name evidence="3" type="ORF">A8L58_02445</name>
    <name evidence="2" type="ORF">AXH35_00975</name>
</gene>